<evidence type="ECO:0000259" key="2">
    <source>
        <dbReference type="Pfam" id="PF13690"/>
    </source>
</evidence>
<evidence type="ECO:0000313" key="4">
    <source>
        <dbReference type="Proteomes" id="UP000184041"/>
    </source>
</evidence>
<dbReference type="Pfam" id="PF13690">
    <property type="entry name" value="CheX"/>
    <property type="match status" value="1"/>
</dbReference>
<dbReference type="SUPFAM" id="SSF103039">
    <property type="entry name" value="CheC-like"/>
    <property type="match status" value="1"/>
</dbReference>
<keyword evidence="4" id="KW-1185">Reference proteome</keyword>
<dbReference type="AlphaFoldDB" id="A0A1M5HI52"/>
<reference evidence="3 4" key="1">
    <citation type="submission" date="2016-11" db="EMBL/GenBank/DDBJ databases">
        <authorList>
            <person name="Jaros S."/>
            <person name="Januszkiewicz K."/>
            <person name="Wedrychowicz H."/>
        </authorList>
    </citation>
    <scope>NUCLEOTIDE SEQUENCE [LARGE SCALE GENOMIC DNA]</scope>
    <source>
        <strain evidence="3 4">DSM 21986</strain>
    </source>
</reference>
<dbReference type="EMBL" id="FQUS01000020">
    <property type="protein sequence ID" value="SHG15607.1"/>
    <property type="molecule type" value="Genomic_DNA"/>
</dbReference>
<keyword evidence="1" id="KW-0145">Chemotaxis</keyword>
<dbReference type="OrthoDB" id="1524123at2"/>
<dbReference type="Gene3D" id="3.40.1550.10">
    <property type="entry name" value="CheC-like"/>
    <property type="match status" value="1"/>
</dbReference>
<sequence>MNLDNLYELNQIPEEMIGKVRESVMNTFGSMTGEVPSYIENASSDDPLNGIVGNVTVFNSDHTLSLMLAIPRETAVYLSEVFIGMELPFESDDMGDLIGEISNILAGDVAANVEKVGFRGQSSLPTAMRGSDLMLFMPNKPPTEKMKFSSPNMEFWLTMVLSESK</sequence>
<protein>
    <submittedName>
        <fullName evidence="3">Chemotaxis phosphatase CheX</fullName>
    </submittedName>
</protein>
<organism evidence="3 4">
    <name type="scientific">Fodinibius roseus</name>
    <dbReference type="NCBI Taxonomy" id="1194090"/>
    <lineage>
        <taxon>Bacteria</taxon>
        <taxon>Pseudomonadati</taxon>
        <taxon>Balneolota</taxon>
        <taxon>Balneolia</taxon>
        <taxon>Balneolales</taxon>
        <taxon>Balneolaceae</taxon>
        <taxon>Fodinibius</taxon>
    </lineage>
</organism>
<proteinExistence type="predicted"/>
<evidence type="ECO:0000256" key="1">
    <source>
        <dbReference type="ARBA" id="ARBA00022500"/>
    </source>
</evidence>
<feature type="domain" description="Chemotaxis phosphatase CheX-like" evidence="2">
    <location>
        <begin position="58"/>
        <end position="133"/>
    </location>
</feature>
<name>A0A1M5HI52_9BACT</name>
<evidence type="ECO:0000313" key="3">
    <source>
        <dbReference type="EMBL" id="SHG15607.1"/>
    </source>
</evidence>
<gene>
    <name evidence="3" type="ORF">SAMN05443144_12049</name>
</gene>
<dbReference type="Proteomes" id="UP000184041">
    <property type="component" value="Unassembled WGS sequence"/>
</dbReference>
<accession>A0A1M5HI52</accession>
<dbReference type="RefSeq" id="WP_073066930.1">
    <property type="nucleotide sequence ID" value="NZ_FQUS01000020.1"/>
</dbReference>
<dbReference type="InterPro" id="IPR028051">
    <property type="entry name" value="CheX-like_dom"/>
</dbReference>
<dbReference type="GO" id="GO:0006935">
    <property type="term" value="P:chemotaxis"/>
    <property type="evidence" value="ECO:0007669"/>
    <property type="project" value="UniProtKB-KW"/>
</dbReference>
<dbReference type="STRING" id="1194090.SAMN05443144_12049"/>
<dbReference type="InterPro" id="IPR028976">
    <property type="entry name" value="CheC-like_sf"/>
</dbReference>